<evidence type="ECO:0000256" key="2">
    <source>
        <dbReference type="ARBA" id="ARBA00022448"/>
    </source>
</evidence>
<keyword evidence="3 8" id="KW-0479">Metal-binding</keyword>
<evidence type="ECO:0000256" key="8">
    <source>
        <dbReference type="PIRSR" id="PIRSR602386-1"/>
    </source>
</evidence>
<dbReference type="Pfam" id="PF00127">
    <property type="entry name" value="Copper-bind"/>
    <property type="match status" value="1"/>
</dbReference>
<feature type="domain" description="Blue (type 1) copper" evidence="10">
    <location>
        <begin position="27"/>
        <end position="113"/>
    </location>
</feature>
<feature type="binding site" evidence="8">
    <location>
        <position position="99"/>
    </location>
    <ligand>
        <name>Cu cation</name>
        <dbReference type="ChEBI" id="CHEBI:23378"/>
    </ligand>
</feature>
<feature type="signal peptide" evidence="9">
    <location>
        <begin position="1"/>
        <end position="21"/>
    </location>
</feature>
<dbReference type="InterPro" id="IPR000923">
    <property type="entry name" value="BlueCu_1"/>
</dbReference>
<gene>
    <name evidence="11" type="ORF">SAMN04488092_107143</name>
</gene>
<keyword evidence="6 8" id="KW-0186">Copper</keyword>
<evidence type="ECO:0000259" key="10">
    <source>
        <dbReference type="Pfam" id="PF00127"/>
    </source>
</evidence>
<dbReference type="PRINTS" id="PR00156">
    <property type="entry name" value="COPPERBLUE"/>
</dbReference>
<dbReference type="STRING" id="657014.SAMN04488092_107143"/>
<evidence type="ECO:0000256" key="1">
    <source>
        <dbReference type="ARBA" id="ARBA00004418"/>
    </source>
</evidence>
<dbReference type="InterPro" id="IPR008972">
    <property type="entry name" value="Cupredoxin"/>
</dbReference>
<dbReference type="PRINTS" id="PR00155">
    <property type="entry name" value="AMICYANIN"/>
</dbReference>
<dbReference type="NCBIfam" id="TIGR02375">
    <property type="entry name" value="pseudoazurin"/>
    <property type="match status" value="1"/>
</dbReference>
<keyword evidence="2" id="KW-0813">Transport</keyword>
<dbReference type="InterPro" id="IPR002386">
    <property type="entry name" value="Amicyanin/Pseudoazurin"/>
</dbReference>
<keyword evidence="4" id="KW-0574">Periplasm</keyword>
<sequence length="143" mass="15216">MFGKFAATLAIGLALASAAPAETFEVQMLNKGEAGKMIFEPAFLRVAKGDSVKFVAANKGHNAEAIEGMIPDGAAVFKGKINEEIDVTFDVEGLYAVKCKPHYAMGMVMTIAVGDDVAVPDTFFEGRVPKKALERFEAQISGL</sequence>
<comment type="subcellular location">
    <subcellularLocation>
        <location evidence="1">Periplasm</location>
    </subcellularLocation>
</comment>
<protein>
    <recommendedName>
        <fullName evidence="7">Pseudoazurin</fullName>
    </recommendedName>
</protein>
<evidence type="ECO:0000256" key="6">
    <source>
        <dbReference type="ARBA" id="ARBA00023008"/>
    </source>
</evidence>
<feature type="binding site" evidence="8">
    <location>
        <position position="102"/>
    </location>
    <ligand>
        <name>Cu cation</name>
        <dbReference type="ChEBI" id="CHEBI:23378"/>
    </ligand>
</feature>
<feature type="binding site" evidence="8">
    <location>
        <position position="61"/>
    </location>
    <ligand>
        <name>Cu cation</name>
        <dbReference type="ChEBI" id="CHEBI:23378"/>
    </ligand>
</feature>
<feature type="chain" id="PRO_5009300929" description="Pseudoazurin" evidence="9">
    <location>
        <begin position="22"/>
        <end position="143"/>
    </location>
</feature>
<dbReference type="AlphaFoldDB" id="A0A1H9GE95"/>
<evidence type="ECO:0000256" key="5">
    <source>
        <dbReference type="ARBA" id="ARBA00022982"/>
    </source>
</evidence>
<evidence type="ECO:0000313" key="11">
    <source>
        <dbReference type="EMBL" id="SEQ48397.1"/>
    </source>
</evidence>
<dbReference type="Proteomes" id="UP000198634">
    <property type="component" value="Unassembled WGS sequence"/>
</dbReference>
<dbReference type="InterPro" id="IPR012745">
    <property type="entry name" value="Pseudoazurin"/>
</dbReference>
<keyword evidence="9" id="KW-0732">Signal</keyword>
<evidence type="ECO:0000313" key="12">
    <source>
        <dbReference type="Proteomes" id="UP000198634"/>
    </source>
</evidence>
<dbReference type="Gene3D" id="2.60.40.420">
    <property type="entry name" value="Cupredoxins - blue copper proteins"/>
    <property type="match status" value="1"/>
</dbReference>
<comment type="cofactor">
    <cofactor evidence="8">
        <name>Cu cation</name>
        <dbReference type="ChEBI" id="CHEBI:23378"/>
    </cofactor>
    <text evidence="8">Binds 1 copper ion per subunit.</text>
</comment>
<reference evidence="11 12" key="1">
    <citation type="submission" date="2016-10" db="EMBL/GenBank/DDBJ databases">
        <authorList>
            <person name="de Groot N.N."/>
        </authorList>
    </citation>
    <scope>NUCLEOTIDE SEQUENCE [LARGE SCALE GENOMIC DNA]</scope>
    <source>
        <strain evidence="11 12">DSM 22007</strain>
    </source>
</reference>
<evidence type="ECO:0000256" key="7">
    <source>
        <dbReference type="NCBIfam" id="TIGR02375"/>
    </source>
</evidence>
<accession>A0A1H9GE95</accession>
<evidence type="ECO:0000256" key="9">
    <source>
        <dbReference type="SAM" id="SignalP"/>
    </source>
</evidence>
<feature type="binding site" evidence="8">
    <location>
        <position position="107"/>
    </location>
    <ligand>
        <name>Cu cation</name>
        <dbReference type="ChEBI" id="CHEBI:23378"/>
    </ligand>
</feature>
<name>A0A1H9GE95_9RHOB</name>
<dbReference type="CDD" id="cd04218">
    <property type="entry name" value="Pseudoazurin"/>
    <property type="match status" value="1"/>
</dbReference>
<keyword evidence="5" id="KW-0249">Electron transport</keyword>
<dbReference type="RefSeq" id="WP_245776385.1">
    <property type="nucleotide sequence ID" value="NZ_FOEP01000007.1"/>
</dbReference>
<dbReference type="GO" id="GO:0005507">
    <property type="term" value="F:copper ion binding"/>
    <property type="evidence" value="ECO:0007669"/>
    <property type="project" value="UniProtKB-UniRule"/>
</dbReference>
<dbReference type="GO" id="GO:0042597">
    <property type="term" value="C:periplasmic space"/>
    <property type="evidence" value="ECO:0007669"/>
    <property type="project" value="UniProtKB-SubCell"/>
</dbReference>
<keyword evidence="12" id="KW-1185">Reference proteome</keyword>
<evidence type="ECO:0000256" key="4">
    <source>
        <dbReference type="ARBA" id="ARBA00022764"/>
    </source>
</evidence>
<evidence type="ECO:0000256" key="3">
    <source>
        <dbReference type="ARBA" id="ARBA00022723"/>
    </source>
</evidence>
<dbReference type="SUPFAM" id="SSF49503">
    <property type="entry name" value="Cupredoxins"/>
    <property type="match status" value="1"/>
</dbReference>
<dbReference type="EMBL" id="FOEP01000007">
    <property type="protein sequence ID" value="SEQ48397.1"/>
    <property type="molecule type" value="Genomic_DNA"/>
</dbReference>
<dbReference type="GO" id="GO:0009055">
    <property type="term" value="F:electron transfer activity"/>
    <property type="evidence" value="ECO:0007669"/>
    <property type="project" value="InterPro"/>
</dbReference>
<dbReference type="InterPro" id="IPR001235">
    <property type="entry name" value="Copper_blue_Plastocyanin"/>
</dbReference>
<organism evidence="11 12">
    <name type="scientific">Thalassovita taeanensis</name>
    <dbReference type="NCBI Taxonomy" id="657014"/>
    <lineage>
        <taxon>Bacteria</taxon>
        <taxon>Pseudomonadati</taxon>
        <taxon>Pseudomonadota</taxon>
        <taxon>Alphaproteobacteria</taxon>
        <taxon>Rhodobacterales</taxon>
        <taxon>Roseobacteraceae</taxon>
        <taxon>Thalassovita</taxon>
    </lineage>
</organism>
<proteinExistence type="predicted"/>